<evidence type="ECO:0000313" key="2">
    <source>
        <dbReference type="EMBL" id="QDP96903.1"/>
    </source>
</evidence>
<dbReference type="InterPro" id="IPR000644">
    <property type="entry name" value="CBS_dom"/>
</dbReference>
<organism evidence="2 3">
    <name type="scientific">Microlunatus elymi</name>
    <dbReference type="NCBI Taxonomy" id="2596828"/>
    <lineage>
        <taxon>Bacteria</taxon>
        <taxon>Bacillati</taxon>
        <taxon>Actinomycetota</taxon>
        <taxon>Actinomycetes</taxon>
        <taxon>Propionibacteriales</taxon>
        <taxon>Propionibacteriaceae</taxon>
        <taxon>Microlunatus</taxon>
    </lineage>
</organism>
<dbReference type="RefSeq" id="WP_143986864.1">
    <property type="nucleotide sequence ID" value="NZ_CP041692.1"/>
</dbReference>
<dbReference type="KEGG" id="mik:FOE78_14125"/>
<dbReference type="InterPro" id="IPR046342">
    <property type="entry name" value="CBS_dom_sf"/>
</dbReference>
<evidence type="ECO:0000259" key="1">
    <source>
        <dbReference type="Pfam" id="PF00571"/>
    </source>
</evidence>
<dbReference type="Gene3D" id="3.10.580.10">
    <property type="entry name" value="CBS-domain"/>
    <property type="match status" value="1"/>
</dbReference>
<gene>
    <name evidence="2" type="ORF">FOE78_14125</name>
</gene>
<dbReference type="AlphaFoldDB" id="A0A516Q0D8"/>
<proteinExistence type="predicted"/>
<dbReference type="EMBL" id="CP041692">
    <property type="protein sequence ID" value="QDP96903.1"/>
    <property type="molecule type" value="Genomic_DNA"/>
</dbReference>
<keyword evidence="3" id="KW-1185">Reference proteome</keyword>
<dbReference type="Proteomes" id="UP000319263">
    <property type="component" value="Chromosome"/>
</dbReference>
<sequence>MRARDIQVETPMISRRSSVAEASRMIADRGKIGVVVADDRGTPLGMITALDVFRLALPDYLLDDSSLAATLDEQAIEELIAPLRDKTVAEVIADQAVRLRPVPTVDADATVLEIAAVLVSAGSMIAVVGAAGRDGARVVTLPIVLDAVLNVAGPASGEHG</sequence>
<evidence type="ECO:0000313" key="3">
    <source>
        <dbReference type="Proteomes" id="UP000319263"/>
    </source>
</evidence>
<dbReference type="Pfam" id="PF00571">
    <property type="entry name" value="CBS"/>
    <property type="match status" value="1"/>
</dbReference>
<protein>
    <submittedName>
        <fullName evidence="2">CBS domain-containing protein</fullName>
    </submittedName>
</protein>
<dbReference type="SUPFAM" id="SSF54631">
    <property type="entry name" value="CBS-domain pair"/>
    <property type="match status" value="1"/>
</dbReference>
<feature type="domain" description="CBS" evidence="1">
    <location>
        <begin position="11"/>
        <end position="55"/>
    </location>
</feature>
<name>A0A516Q0D8_9ACTN</name>
<dbReference type="OrthoDB" id="3535009at2"/>
<accession>A0A516Q0D8</accession>
<reference evidence="2 3" key="1">
    <citation type="submission" date="2019-07" db="EMBL/GenBank/DDBJ databases">
        <title>Microlunatus dokdonensis sp. nov. isolated from the rhizospheric soil of the wild plant Elymus tsukushiensis.</title>
        <authorList>
            <person name="Ghim S.-Y."/>
            <person name="Hwang Y.-J."/>
            <person name="Son J.-S."/>
            <person name="Shin J.-H."/>
        </authorList>
    </citation>
    <scope>NUCLEOTIDE SEQUENCE [LARGE SCALE GENOMIC DNA]</scope>
    <source>
        <strain evidence="2 3">KUDC0627</strain>
    </source>
</reference>